<proteinExistence type="inferred from homology"/>
<evidence type="ECO:0000256" key="7">
    <source>
        <dbReference type="ARBA" id="ARBA00022777"/>
    </source>
</evidence>
<evidence type="ECO:0000256" key="6">
    <source>
        <dbReference type="ARBA" id="ARBA00022741"/>
    </source>
</evidence>
<dbReference type="CDD" id="cd01672">
    <property type="entry name" value="TMPK"/>
    <property type="match status" value="1"/>
</dbReference>
<dbReference type="PANTHER" id="PTHR10344:SF4">
    <property type="entry name" value="UMP-CMP KINASE 2, MITOCHONDRIAL"/>
    <property type="match status" value="1"/>
</dbReference>
<evidence type="ECO:0000313" key="14">
    <source>
        <dbReference type="Proteomes" id="UP000652430"/>
    </source>
</evidence>
<dbReference type="PROSITE" id="PS01331">
    <property type="entry name" value="THYMIDYLATE_KINASE"/>
    <property type="match status" value="1"/>
</dbReference>
<dbReference type="EMBL" id="BNAQ01000001">
    <property type="protein sequence ID" value="GHH07460.1"/>
    <property type="molecule type" value="Genomic_DNA"/>
</dbReference>
<evidence type="ECO:0000313" key="13">
    <source>
        <dbReference type="EMBL" id="GHH07460.1"/>
    </source>
</evidence>
<evidence type="ECO:0000256" key="10">
    <source>
        <dbReference type="ARBA" id="ARBA00048743"/>
    </source>
</evidence>
<evidence type="ECO:0000256" key="9">
    <source>
        <dbReference type="ARBA" id="ARBA00029962"/>
    </source>
</evidence>
<evidence type="ECO:0000256" key="4">
    <source>
        <dbReference type="ARBA" id="ARBA00022679"/>
    </source>
</evidence>
<keyword evidence="5 11" id="KW-0545">Nucleotide biosynthesis</keyword>
<dbReference type="PANTHER" id="PTHR10344">
    <property type="entry name" value="THYMIDYLATE KINASE"/>
    <property type="match status" value="1"/>
</dbReference>
<dbReference type="Pfam" id="PF02223">
    <property type="entry name" value="Thymidylate_kin"/>
    <property type="match status" value="1"/>
</dbReference>
<feature type="binding site" evidence="11">
    <location>
        <begin position="10"/>
        <end position="17"/>
    </location>
    <ligand>
        <name>ATP</name>
        <dbReference type="ChEBI" id="CHEBI:30616"/>
    </ligand>
</feature>
<sequence length="208" mass="21776">MIGRFISLEGGEGAGKSTQAKRLAVALAERGIDALVTREPGGSEGAEAIRTLLMQGDVARWSAHSEALLFAAARADHVEKTIRPAIGAGRWVICDRFLDSSRAYQGVAGGIDDAAVLALHAFGSRGLLPDRTLVLELSPEQGSARAALRDGDASDRFAARGPEFHADVAAAFRRFAANEPARFRMIDAAAGIEEVAGSVLAAVSDLLP</sequence>
<keyword evidence="8 11" id="KW-0067">ATP-binding</keyword>
<comment type="similarity">
    <text evidence="1 11">Belongs to the thymidylate kinase family.</text>
</comment>
<protein>
    <recommendedName>
        <fullName evidence="3 11">Thymidylate kinase</fullName>
        <ecNumber evidence="2 11">2.7.4.9</ecNumber>
    </recommendedName>
    <alternativeName>
        <fullName evidence="9 11">dTMP kinase</fullName>
    </alternativeName>
</protein>
<keyword evidence="7 11" id="KW-0418">Kinase</keyword>
<keyword evidence="14" id="KW-1185">Reference proteome</keyword>
<dbReference type="GO" id="GO:0016301">
    <property type="term" value="F:kinase activity"/>
    <property type="evidence" value="ECO:0007669"/>
    <property type="project" value="UniProtKB-KW"/>
</dbReference>
<keyword evidence="6 11" id="KW-0547">Nucleotide-binding</keyword>
<dbReference type="Proteomes" id="UP000652430">
    <property type="component" value="Unassembled WGS sequence"/>
</dbReference>
<evidence type="ECO:0000256" key="3">
    <source>
        <dbReference type="ARBA" id="ARBA00017144"/>
    </source>
</evidence>
<feature type="domain" description="Thymidylate kinase-like" evidence="12">
    <location>
        <begin position="8"/>
        <end position="196"/>
    </location>
</feature>
<name>A0ABQ3L807_9SPHN</name>
<dbReference type="SUPFAM" id="SSF52540">
    <property type="entry name" value="P-loop containing nucleoside triphosphate hydrolases"/>
    <property type="match status" value="1"/>
</dbReference>
<dbReference type="RefSeq" id="WP_189674715.1">
    <property type="nucleotide sequence ID" value="NZ_BNAQ01000001.1"/>
</dbReference>
<comment type="caution">
    <text evidence="13">The sequence shown here is derived from an EMBL/GenBank/DDBJ whole genome shotgun (WGS) entry which is preliminary data.</text>
</comment>
<dbReference type="Gene3D" id="3.40.50.300">
    <property type="entry name" value="P-loop containing nucleotide triphosphate hydrolases"/>
    <property type="match status" value="1"/>
</dbReference>
<dbReference type="HAMAP" id="MF_00165">
    <property type="entry name" value="Thymidylate_kinase"/>
    <property type="match status" value="1"/>
</dbReference>
<dbReference type="NCBIfam" id="TIGR00041">
    <property type="entry name" value="DTMP_kinase"/>
    <property type="match status" value="1"/>
</dbReference>
<dbReference type="EC" id="2.7.4.9" evidence="2 11"/>
<evidence type="ECO:0000256" key="1">
    <source>
        <dbReference type="ARBA" id="ARBA00009776"/>
    </source>
</evidence>
<dbReference type="InterPro" id="IPR039430">
    <property type="entry name" value="Thymidylate_kin-like_dom"/>
</dbReference>
<dbReference type="InterPro" id="IPR018094">
    <property type="entry name" value="Thymidylate_kinase"/>
</dbReference>
<gene>
    <name evidence="11 13" type="primary">tmk</name>
    <name evidence="13" type="ORF">GCM10008023_01570</name>
</gene>
<evidence type="ECO:0000256" key="8">
    <source>
        <dbReference type="ARBA" id="ARBA00022840"/>
    </source>
</evidence>
<evidence type="ECO:0000256" key="11">
    <source>
        <dbReference type="HAMAP-Rule" id="MF_00165"/>
    </source>
</evidence>
<organism evidence="13 14">
    <name type="scientific">Sphingomonas glacialis</name>
    <dbReference type="NCBI Taxonomy" id="658225"/>
    <lineage>
        <taxon>Bacteria</taxon>
        <taxon>Pseudomonadati</taxon>
        <taxon>Pseudomonadota</taxon>
        <taxon>Alphaproteobacteria</taxon>
        <taxon>Sphingomonadales</taxon>
        <taxon>Sphingomonadaceae</taxon>
        <taxon>Sphingomonas</taxon>
    </lineage>
</organism>
<accession>A0ABQ3L807</accession>
<evidence type="ECO:0000256" key="2">
    <source>
        <dbReference type="ARBA" id="ARBA00012980"/>
    </source>
</evidence>
<evidence type="ECO:0000256" key="5">
    <source>
        <dbReference type="ARBA" id="ARBA00022727"/>
    </source>
</evidence>
<comment type="function">
    <text evidence="11">Phosphorylation of dTMP to form dTDP in both de novo and salvage pathways of dTTP synthesis.</text>
</comment>
<dbReference type="InterPro" id="IPR018095">
    <property type="entry name" value="Thymidylate_kin_CS"/>
</dbReference>
<comment type="catalytic activity">
    <reaction evidence="10 11">
        <text>dTMP + ATP = dTDP + ADP</text>
        <dbReference type="Rhea" id="RHEA:13517"/>
        <dbReference type="ChEBI" id="CHEBI:30616"/>
        <dbReference type="ChEBI" id="CHEBI:58369"/>
        <dbReference type="ChEBI" id="CHEBI:63528"/>
        <dbReference type="ChEBI" id="CHEBI:456216"/>
        <dbReference type="EC" id="2.7.4.9"/>
    </reaction>
</comment>
<dbReference type="InterPro" id="IPR027417">
    <property type="entry name" value="P-loop_NTPase"/>
</dbReference>
<keyword evidence="4 11" id="KW-0808">Transferase</keyword>
<evidence type="ECO:0000259" key="12">
    <source>
        <dbReference type="Pfam" id="PF02223"/>
    </source>
</evidence>
<reference evidence="14" key="1">
    <citation type="journal article" date="2019" name="Int. J. Syst. Evol. Microbiol.">
        <title>The Global Catalogue of Microorganisms (GCM) 10K type strain sequencing project: providing services to taxonomists for standard genome sequencing and annotation.</title>
        <authorList>
            <consortium name="The Broad Institute Genomics Platform"/>
            <consortium name="The Broad Institute Genome Sequencing Center for Infectious Disease"/>
            <person name="Wu L."/>
            <person name="Ma J."/>
        </authorList>
    </citation>
    <scope>NUCLEOTIDE SEQUENCE [LARGE SCALE GENOMIC DNA]</scope>
    <source>
        <strain evidence="14">CGMCC 1.8957</strain>
    </source>
</reference>